<keyword evidence="2" id="KW-1185">Reference proteome</keyword>
<proteinExistence type="predicted"/>
<reference evidence="1" key="1">
    <citation type="submission" date="2018-06" db="EMBL/GenBank/DDBJ databases">
        <title>Paenibacillus xerothermodurans sp. nov. an extremely dry heat resistant spore forming bacterium isolated from the soil of Cape Canaveral, Florida.</title>
        <authorList>
            <person name="Seuylemezian A."/>
            <person name="Kaur N."/>
            <person name="Patil P."/>
            <person name="Patil P."/>
            <person name="Mayilraj S."/>
            <person name="Vaishampayan P."/>
        </authorList>
    </citation>
    <scope>NUCLEOTIDE SEQUENCE [LARGE SCALE GENOMIC DNA]</scope>
    <source>
        <strain evidence="1">ATCC 27380</strain>
    </source>
</reference>
<organism evidence="1 2">
    <name type="scientific">Paenibacillus xerothermodurans</name>
    <dbReference type="NCBI Taxonomy" id="1977292"/>
    <lineage>
        <taxon>Bacteria</taxon>
        <taxon>Bacillati</taxon>
        <taxon>Bacillota</taxon>
        <taxon>Bacilli</taxon>
        <taxon>Bacillales</taxon>
        <taxon>Paenibacillaceae</taxon>
        <taxon>Paenibacillus</taxon>
    </lineage>
</organism>
<evidence type="ECO:0000313" key="1">
    <source>
        <dbReference type="EMBL" id="PZE20119.1"/>
    </source>
</evidence>
<sequence length="97" mass="11361">MGIKFGREYPDIITDFTEALCSIDECYTFLEMTPKEWQGLEPDEQRECIKTLADDVFYGLGTEPRMRIGTCTINYDREKHVIVIHHEDKLINVVYLV</sequence>
<dbReference type="OrthoDB" id="2085824at2"/>
<gene>
    <name evidence="1" type="ORF">CBW46_014580</name>
</gene>
<accession>A0A2W1N637</accession>
<dbReference type="EMBL" id="NHRJ02000009">
    <property type="protein sequence ID" value="PZE20119.1"/>
    <property type="molecule type" value="Genomic_DNA"/>
</dbReference>
<dbReference type="AlphaFoldDB" id="A0A2W1N637"/>
<evidence type="ECO:0000313" key="2">
    <source>
        <dbReference type="Proteomes" id="UP000214746"/>
    </source>
</evidence>
<dbReference type="RefSeq" id="WP_089200731.1">
    <property type="nucleotide sequence ID" value="NZ_NHRJ02000009.1"/>
</dbReference>
<protein>
    <submittedName>
        <fullName evidence="1">Uncharacterized protein</fullName>
    </submittedName>
</protein>
<comment type="caution">
    <text evidence="1">The sequence shown here is derived from an EMBL/GenBank/DDBJ whole genome shotgun (WGS) entry which is preliminary data.</text>
</comment>
<dbReference type="Proteomes" id="UP000214746">
    <property type="component" value="Unassembled WGS sequence"/>
</dbReference>
<name>A0A2W1N637_PAEXE</name>